<protein>
    <submittedName>
        <fullName evidence="1">Uncharacterized protein</fullName>
    </submittedName>
</protein>
<evidence type="ECO:0000313" key="1">
    <source>
        <dbReference type="EMBL" id="CAK62204.1"/>
    </source>
</evidence>
<dbReference type="AlphaFoldDB" id="A0BUI7"/>
<dbReference type="EMBL" id="CT868018">
    <property type="protein sequence ID" value="CAK62204.1"/>
    <property type="molecule type" value="Genomic_DNA"/>
</dbReference>
<accession>A0BUI7</accession>
<keyword evidence="2" id="KW-1185">Reference proteome</keyword>
<dbReference type="GeneID" id="5015386"/>
<dbReference type="Proteomes" id="UP000000600">
    <property type="component" value="Unassembled WGS sequence"/>
</dbReference>
<organism evidence="1 2">
    <name type="scientific">Paramecium tetraurelia</name>
    <dbReference type="NCBI Taxonomy" id="5888"/>
    <lineage>
        <taxon>Eukaryota</taxon>
        <taxon>Sar</taxon>
        <taxon>Alveolata</taxon>
        <taxon>Ciliophora</taxon>
        <taxon>Intramacronucleata</taxon>
        <taxon>Oligohymenophorea</taxon>
        <taxon>Peniculida</taxon>
        <taxon>Parameciidae</taxon>
        <taxon>Paramecium</taxon>
    </lineage>
</organism>
<evidence type="ECO:0000313" key="2">
    <source>
        <dbReference type="Proteomes" id="UP000000600"/>
    </source>
</evidence>
<sequence length="72" mass="8466">MNYNLKIFRLLMTLSQVIVLQKWELIANVLVHSCLQISHHHYKGQLGFWVKLSLANIILFMIKNRDGFARAK</sequence>
<name>A0BUI7_PARTE</name>
<gene>
    <name evidence="1" type="ORF">GSPATT00032436001</name>
</gene>
<dbReference type="KEGG" id="ptm:GSPATT00032436001"/>
<reference evidence="1 2" key="1">
    <citation type="journal article" date="2006" name="Nature">
        <title>Global trends of whole-genome duplications revealed by the ciliate Paramecium tetraurelia.</title>
        <authorList>
            <consortium name="Genoscope"/>
            <person name="Aury J.-M."/>
            <person name="Jaillon O."/>
            <person name="Duret L."/>
            <person name="Noel B."/>
            <person name="Jubin C."/>
            <person name="Porcel B.M."/>
            <person name="Segurens B."/>
            <person name="Daubin V."/>
            <person name="Anthouard V."/>
            <person name="Aiach N."/>
            <person name="Arnaiz O."/>
            <person name="Billaut A."/>
            <person name="Beisson J."/>
            <person name="Blanc I."/>
            <person name="Bouhouche K."/>
            <person name="Camara F."/>
            <person name="Duharcourt S."/>
            <person name="Guigo R."/>
            <person name="Gogendeau D."/>
            <person name="Katinka M."/>
            <person name="Keller A.-M."/>
            <person name="Kissmehl R."/>
            <person name="Klotz C."/>
            <person name="Koll F."/>
            <person name="Le Moue A."/>
            <person name="Lepere C."/>
            <person name="Malinsky S."/>
            <person name="Nowacki M."/>
            <person name="Nowak J.K."/>
            <person name="Plattner H."/>
            <person name="Poulain J."/>
            <person name="Ruiz F."/>
            <person name="Serrano V."/>
            <person name="Zagulski M."/>
            <person name="Dessen P."/>
            <person name="Betermier M."/>
            <person name="Weissenbach J."/>
            <person name="Scarpelli C."/>
            <person name="Schachter V."/>
            <person name="Sperling L."/>
            <person name="Meyer E."/>
            <person name="Cohen J."/>
            <person name="Wincker P."/>
        </authorList>
    </citation>
    <scope>NUCLEOTIDE SEQUENCE [LARGE SCALE GENOMIC DNA]</scope>
    <source>
        <strain evidence="1 2">Stock d4-2</strain>
    </source>
</reference>
<proteinExistence type="predicted"/>
<dbReference type="InParanoid" id="A0BUI7"/>
<dbReference type="RefSeq" id="XP_001429602.1">
    <property type="nucleotide sequence ID" value="XM_001429565.1"/>
</dbReference>
<dbReference type="HOGENOM" id="CLU_2727665_0_0_1"/>